<feature type="domain" description="RHD" evidence="10">
    <location>
        <begin position="186"/>
        <end position="365"/>
    </location>
</feature>
<feature type="region of interest" description="Disordered" evidence="9">
    <location>
        <begin position="1"/>
        <end position="28"/>
    </location>
</feature>
<dbReference type="PANTHER" id="PTHR12533:SF7">
    <property type="entry name" value="NFAT NUCLEAR FACTOR, ISOFORM B"/>
    <property type="match status" value="1"/>
</dbReference>
<organism evidence="11 12">
    <name type="scientific">Nicrophorus vespilloides</name>
    <name type="common">Boreal carrion beetle</name>
    <dbReference type="NCBI Taxonomy" id="110193"/>
    <lineage>
        <taxon>Eukaryota</taxon>
        <taxon>Metazoa</taxon>
        <taxon>Ecdysozoa</taxon>
        <taxon>Arthropoda</taxon>
        <taxon>Hexapoda</taxon>
        <taxon>Insecta</taxon>
        <taxon>Pterygota</taxon>
        <taxon>Neoptera</taxon>
        <taxon>Endopterygota</taxon>
        <taxon>Coleoptera</taxon>
        <taxon>Polyphaga</taxon>
        <taxon>Staphyliniformia</taxon>
        <taxon>Silphidae</taxon>
        <taxon>Nicrophorinae</taxon>
        <taxon>Nicrophorus</taxon>
    </lineage>
</organism>
<evidence type="ECO:0000313" key="12">
    <source>
        <dbReference type="RefSeq" id="XP_017769730.1"/>
    </source>
</evidence>
<dbReference type="Gene3D" id="2.60.40.10">
    <property type="entry name" value="Immunoglobulins"/>
    <property type="match status" value="1"/>
</dbReference>
<keyword evidence="4" id="KW-0597">Phosphoprotein</keyword>
<dbReference type="Proteomes" id="UP000695000">
    <property type="component" value="Unplaced"/>
</dbReference>
<dbReference type="PANTHER" id="PTHR12533">
    <property type="entry name" value="NFAT"/>
    <property type="match status" value="1"/>
</dbReference>
<comment type="subcellular location">
    <subcellularLocation>
        <location evidence="2">Cytoplasm</location>
    </subcellularLocation>
    <subcellularLocation>
        <location evidence="1">Nucleus</location>
    </subcellularLocation>
</comment>
<name>A0ABM1M580_NICVS</name>
<dbReference type="Pfam" id="PF00554">
    <property type="entry name" value="RHD_DNA_bind"/>
    <property type="match status" value="1"/>
</dbReference>
<dbReference type="InterPro" id="IPR037059">
    <property type="entry name" value="RHD_DNA_bind_dom_sf"/>
</dbReference>
<keyword evidence="3" id="KW-0963">Cytoplasm</keyword>
<evidence type="ECO:0000256" key="1">
    <source>
        <dbReference type="ARBA" id="ARBA00004123"/>
    </source>
</evidence>
<keyword evidence="7" id="KW-0804">Transcription</keyword>
<proteinExistence type="predicted"/>
<dbReference type="InterPro" id="IPR013783">
    <property type="entry name" value="Ig-like_fold"/>
</dbReference>
<keyword evidence="11" id="KW-1185">Reference proteome</keyword>
<evidence type="ECO:0000256" key="9">
    <source>
        <dbReference type="SAM" id="MobiDB-lite"/>
    </source>
</evidence>
<keyword evidence="5" id="KW-0805">Transcription regulation</keyword>
<dbReference type="RefSeq" id="XP_017769730.1">
    <property type="nucleotide sequence ID" value="XM_017914241.1"/>
</dbReference>
<evidence type="ECO:0000313" key="11">
    <source>
        <dbReference type="Proteomes" id="UP000695000"/>
    </source>
</evidence>
<feature type="compositionally biased region" description="Basic residues" evidence="9">
    <location>
        <begin position="1"/>
        <end position="14"/>
    </location>
</feature>
<dbReference type="InterPro" id="IPR008967">
    <property type="entry name" value="p53-like_TF_DNA-bd_sf"/>
</dbReference>
<evidence type="ECO:0000259" key="10">
    <source>
        <dbReference type="PROSITE" id="PS50254"/>
    </source>
</evidence>
<dbReference type="InterPro" id="IPR002909">
    <property type="entry name" value="IPT_dom"/>
</dbReference>
<evidence type="ECO:0000256" key="3">
    <source>
        <dbReference type="ARBA" id="ARBA00022490"/>
    </source>
</evidence>
<dbReference type="InterPro" id="IPR014756">
    <property type="entry name" value="Ig_E-set"/>
</dbReference>
<evidence type="ECO:0000256" key="8">
    <source>
        <dbReference type="ARBA" id="ARBA00023242"/>
    </source>
</evidence>
<sequence length="1001" mass="110421">MTKRTSKAQKKANKAAKVGNASSMKMTMYTAPTMVPRAQLKERRPGRPSTGKRLALVRNYPGKIRSMVRRNLDPCENSNDSGLGFDQHTDPHSYSMTDRLNWTDERAQAKRSKVDIKLENDEVNENYSFPEHVNAIRDNNALIRTVPAASASALNVNNTQATTSRGSIPRCLPVLNRSAPAGPVTLTTLLQPSSRYMNIGLSILCQPEQQHRARYQTEGSRGAVKDRSGNGFPIVQLTGYSKPANLQVFIGTDIGKVAPHMFYQACRVSGKNSTQCQEKTIDGTVVIELMLNPSKDLVATCDCVGILKERNVDVEHRFPEHLASRSKKKSTRCRMIFRTTITHDNGTQETLQICSQPIVCTQPPGIPEISKKSLTSCPAGGGLELFVIGKNFLKDTVVYFQSEEDMHRPWEQSVVPDKEFLQQTHLVCLVPPYLHPDITEPVTVRLYVVSSGKTSEAHQFVYTPVNGAMPSVHAVDQQTQQQTAPFLSKMLWSTMTKQEQDVDMMPPPGTSLVPLSQRRPSATMSSVDDHSPPLRTMKQELMDENSQNSVMDASELSQGVRYRNISESSLDVNQGDSNISMINDNSIDILRHNQMMHVMNENSNMSIGNENSMDLMNGSNICENMNDGNGCNNFAQALMRQNEMQAELKVIDLRMKMPMATVADLVNTNAPSMATLQSFGVTESTNLPLPNQTGQSIENYLNNIEIKAQNQQVLTNNLLTTANLISHEATSFLNSPLSINVGTKTSEAAAVGEQQNNVTTILPNPITTEKLDAMVNCAVESHIAPKDEVLLTTQDVMLNATLPRIHTPMSSPQLPPSLLSSAQTSPNIAPNVILNSQISPSLMCRSNSENLLPQANMTNVENTPMLLTTATNLVSEPEKVLILNAAVDLLETQKKFNDYQPTMINNILTTSNTTDVLPNLDQLPNNGNNFLQYTTASSSVPIETTLIASKSISNDNKQEYVLTVTKKSEDRMIPPSFATMSENDLINIINPSCFDQGNNFH</sequence>
<dbReference type="SUPFAM" id="SSF49417">
    <property type="entry name" value="p53-like transcription factors"/>
    <property type="match status" value="1"/>
</dbReference>
<keyword evidence="6" id="KW-0238">DNA-binding</keyword>
<dbReference type="GeneID" id="108557644"/>
<dbReference type="SUPFAM" id="SSF81296">
    <property type="entry name" value="E set domains"/>
    <property type="match status" value="1"/>
</dbReference>
<evidence type="ECO:0000256" key="5">
    <source>
        <dbReference type="ARBA" id="ARBA00023015"/>
    </source>
</evidence>
<gene>
    <name evidence="12" type="primary">LOC108557644</name>
</gene>
<dbReference type="InterPro" id="IPR032397">
    <property type="entry name" value="RHD_dimer"/>
</dbReference>
<protein>
    <submittedName>
        <fullName evidence="12">Nuclear factor of activated T-cells 5 isoform X1</fullName>
    </submittedName>
</protein>
<dbReference type="SMART" id="SM00429">
    <property type="entry name" value="IPT"/>
    <property type="match status" value="1"/>
</dbReference>
<dbReference type="PROSITE" id="PS50254">
    <property type="entry name" value="REL_2"/>
    <property type="match status" value="1"/>
</dbReference>
<evidence type="ECO:0000256" key="2">
    <source>
        <dbReference type="ARBA" id="ARBA00004496"/>
    </source>
</evidence>
<evidence type="ECO:0000256" key="7">
    <source>
        <dbReference type="ARBA" id="ARBA00023163"/>
    </source>
</evidence>
<evidence type="ECO:0000256" key="6">
    <source>
        <dbReference type="ARBA" id="ARBA00023125"/>
    </source>
</evidence>
<reference evidence="12" key="1">
    <citation type="submission" date="2025-08" db="UniProtKB">
        <authorList>
            <consortium name="RefSeq"/>
        </authorList>
    </citation>
    <scope>IDENTIFICATION</scope>
    <source>
        <tissue evidence="12">Whole Larva</tissue>
    </source>
</reference>
<accession>A0ABM1M580</accession>
<keyword evidence="8" id="KW-0539">Nucleus</keyword>
<dbReference type="Pfam" id="PF16179">
    <property type="entry name" value="RHD_dimer"/>
    <property type="match status" value="1"/>
</dbReference>
<evidence type="ECO:0000256" key="4">
    <source>
        <dbReference type="ARBA" id="ARBA00022553"/>
    </source>
</evidence>
<dbReference type="InterPro" id="IPR008366">
    <property type="entry name" value="NFAT"/>
</dbReference>
<dbReference type="Gene3D" id="2.60.40.340">
    <property type="entry name" value="Rel homology domain (RHD), DNA-binding domain"/>
    <property type="match status" value="1"/>
</dbReference>
<dbReference type="InterPro" id="IPR011539">
    <property type="entry name" value="RHD_DNA_bind_dom"/>
</dbReference>